<dbReference type="AlphaFoldDB" id="A0A4R2N3H2"/>
<dbReference type="OrthoDB" id="8527419at2"/>
<sequence>MKRRAYQLLFIISLLSNSVLAQWEMVGNANYNWGPFDVYTMGLYTENGEYSEGDRPLLLSFKYNKPIEGRSFAITLIKEIKSLGYKEDFDKRLKQLQNIFPDFSPNDVLNYIALKDKGYFILNDSILNLEFETSFNQAFLGIWLSQNSHFSKIRTQLIGKEKNTHSNQENLFYDPEIKQLNEEDNAPQLPPNFQFENKDQDYS</sequence>
<organism evidence="4 5">
    <name type="scientific">Bisgaardia hudsonensis</name>
    <dbReference type="NCBI Taxonomy" id="109472"/>
    <lineage>
        <taxon>Bacteria</taxon>
        <taxon>Pseudomonadati</taxon>
        <taxon>Pseudomonadota</taxon>
        <taxon>Gammaproteobacteria</taxon>
        <taxon>Pasteurellales</taxon>
        <taxon>Pasteurellaceae</taxon>
        <taxon>Bisgaardia</taxon>
    </lineage>
</organism>
<accession>A0A4R2N3H2</accession>
<dbReference type="EMBL" id="SLXI01000001">
    <property type="protein sequence ID" value="TCP14385.1"/>
    <property type="molecule type" value="Genomic_DNA"/>
</dbReference>
<evidence type="ECO:0000256" key="2">
    <source>
        <dbReference type="SAM" id="SignalP"/>
    </source>
</evidence>
<evidence type="ECO:0000313" key="5">
    <source>
        <dbReference type="Proteomes" id="UP000294841"/>
    </source>
</evidence>
<protein>
    <submittedName>
        <fullName evidence="4">Chalcone isomerase-like protein</fullName>
    </submittedName>
</protein>
<evidence type="ECO:0000259" key="3">
    <source>
        <dbReference type="Pfam" id="PF16036"/>
    </source>
</evidence>
<dbReference type="InterPro" id="IPR016087">
    <property type="entry name" value="Chalcone_isomerase"/>
</dbReference>
<keyword evidence="4" id="KW-0413">Isomerase</keyword>
<feature type="domain" description="Chalcone isomerase" evidence="3">
    <location>
        <begin position="36"/>
        <end position="159"/>
    </location>
</feature>
<keyword evidence="5" id="KW-1185">Reference proteome</keyword>
<feature type="chain" id="PRO_5020303881" evidence="2">
    <location>
        <begin position="22"/>
        <end position="203"/>
    </location>
</feature>
<reference evidence="4 5" key="1">
    <citation type="submission" date="2019-03" db="EMBL/GenBank/DDBJ databases">
        <title>Genomic Encyclopedia of Type Strains, Phase IV (KMG-IV): sequencing the most valuable type-strain genomes for metagenomic binning, comparative biology and taxonomic classification.</title>
        <authorList>
            <person name="Goeker M."/>
        </authorList>
    </citation>
    <scope>NUCLEOTIDE SEQUENCE [LARGE SCALE GENOMIC DNA]</scope>
    <source>
        <strain evidence="4 5">DSM 28231</strain>
    </source>
</reference>
<proteinExistence type="predicted"/>
<gene>
    <name evidence="4" type="ORF">EV697_101526</name>
</gene>
<feature type="region of interest" description="Disordered" evidence="1">
    <location>
        <begin position="183"/>
        <end position="203"/>
    </location>
</feature>
<dbReference type="GO" id="GO:0016853">
    <property type="term" value="F:isomerase activity"/>
    <property type="evidence" value="ECO:0007669"/>
    <property type="project" value="UniProtKB-KW"/>
</dbReference>
<evidence type="ECO:0000256" key="1">
    <source>
        <dbReference type="SAM" id="MobiDB-lite"/>
    </source>
</evidence>
<feature type="signal peptide" evidence="2">
    <location>
        <begin position="1"/>
        <end position="21"/>
    </location>
</feature>
<keyword evidence="2" id="KW-0732">Signal</keyword>
<evidence type="ECO:0000313" key="4">
    <source>
        <dbReference type="EMBL" id="TCP14385.1"/>
    </source>
</evidence>
<dbReference type="Pfam" id="PF16036">
    <property type="entry name" value="Chalcone_3"/>
    <property type="match status" value="1"/>
</dbReference>
<name>A0A4R2N3H2_9PAST</name>
<dbReference type="RefSeq" id="WP_132022216.1">
    <property type="nucleotide sequence ID" value="NZ_CP016605.1"/>
</dbReference>
<comment type="caution">
    <text evidence="4">The sequence shown here is derived from an EMBL/GenBank/DDBJ whole genome shotgun (WGS) entry which is preliminary data.</text>
</comment>
<dbReference type="Proteomes" id="UP000294841">
    <property type="component" value="Unassembled WGS sequence"/>
</dbReference>